<keyword evidence="2" id="KW-1185">Reference proteome</keyword>
<dbReference type="Proteomes" id="UP000298030">
    <property type="component" value="Unassembled WGS sequence"/>
</dbReference>
<comment type="caution">
    <text evidence="1">The sequence shown here is derived from an EMBL/GenBank/DDBJ whole genome shotgun (WGS) entry which is preliminary data.</text>
</comment>
<organism evidence="1 2">
    <name type="scientific">Coprinellus micaceus</name>
    <name type="common">Glistening ink-cap mushroom</name>
    <name type="synonym">Coprinus micaceus</name>
    <dbReference type="NCBI Taxonomy" id="71717"/>
    <lineage>
        <taxon>Eukaryota</taxon>
        <taxon>Fungi</taxon>
        <taxon>Dikarya</taxon>
        <taxon>Basidiomycota</taxon>
        <taxon>Agaricomycotina</taxon>
        <taxon>Agaricomycetes</taxon>
        <taxon>Agaricomycetidae</taxon>
        <taxon>Agaricales</taxon>
        <taxon>Agaricineae</taxon>
        <taxon>Psathyrellaceae</taxon>
        <taxon>Coprinellus</taxon>
    </lineage>
</organism>
<gene>
    <name evidence="1" type="ORF">FA13DRAFT_1185441</name>
</gene>
<dbReference type="AlphaFoldDB" id="A0A4Y7STE0"/>
<evidence type="ECO:0000313" key="2">
    <source>
        <dbReference type="Proteomes" id="UP000298030"/>
    </source>
</evidence>
<proteinExistence type="predicted"/>
<accession>A0A4Y7STE0</accession>
<evidence type="ECO:0000313" key="1">
    <source>
        <dbReference type="EMBL" id="TEB25125.1"/>
    </source>
</evidence>
<protein>
    <submittedName>
        <fullName evidence="1">Uncharacterized protein</fullName>
    </submittedName>
</protein>
<name>A0A4Y7STE0_COPMI</name>
<sequence length="210" mass="22700">MSFGYPSSPGIHGSNEFTVNDGRDSLSLAIPGDNAAFTKDIFQFDESFDTTPSQLFDMNSLNSLNPYLSPDSLVPRASMQRPSRQMGHNRGLSVAGTSWTPAASPSLTSPSLSFTPFRIQLLWRPPPPTPYGHEDFSILGRVQPSRDDTPQLRTAALLPAVVPLTRAWEVVVPPLHGAPLPTPPLALRAAQAIHSPPTKCGNRTTTSQCQ</sequence>
<dbReference type="EMBL" id="QPFP01000059">
    <property type="protein sequence ID" value="TEB25125.1"/>
    <property type="molecule type" value="Genomic_DNA"/>
</dbReference>
<reference evidence="1 2" key="1">
    <citation type="journal article" date="2019" name="Nat. Ecol. Evol.">
        <title>Megaphylogeny resolves global patterns of mushroom evolution.</title>
        <authorList>
            <person name="Varga T."/>
            <person name="Krizsan K."/>
            <person name="Foldi C."/>
            <person name="Dima B."/>
            <person name="Sanchez-Garcia M."/>
            <person name="Sanchez-Ramirez S."/>
            <person name="Szollosi G.J."/>
            <person name="Szarkandi J.G."/>
            <person name="Papp V."/>
            <person name="Albert L."/>
            <person name="Andreopoulos W."/>
            <person name="Angelini C."/>
            <person name="Antonin V."/>
            <person name="Barry K.W."/>
            <person name="Bougher N.L."/>
            <person name="Buchanan P."/>
            <person name="Buyck B."/>
            <person name="Bense V."/>
            <person name="Catcheside P."/>
            <person name="Chovatia M."/>
            <person name="Cooper J."/>
            <person name="Damon W."/>
            <person name="Desjardin D."/>
            <person name="Finy P."/>
            <person name="Geml J."/>
            <person name="Haridas S."/>
            <person name="Hughes K."/>
            <person name="Justo A."/>
            <person name="Karasinski D."/>
            <person name="Kautmanova I."/>
            <person name="Kiss B."/>
            <person name="Kocsube S."/>
            <person name="Kotiranta H."/>
            <person name="LaButti K.M."/>
            <person name="Lechner B.E."/>
            <person name="Liimatainen K."/>
            <person name="Lipzen A."/>
            <person name="Lukacs Z."/>
            <person name="Mihaltcheva S."/>
            <person name="Morgado L.N."/>
            <person name="Niskanen T."/>
            <person name="Noordeloos M.E."/>
            <person name="Ohm R.A."/>
            <person name="Ortiz-Santana B."/>
            <person name="Ovrebo C."/>
            <person name="Racz N."/>
            <person name="Riley R."/>
            <person name="Savchenko A."/>
            <person name="Shiryaev A."/>
            <person name="Soop K."/>
            <person name="Spirin V."/>
            <person name="Szebenyi C."/>
            <person name="Tomsovsky M."/>
            <person name="Tulloss R.E."/>
            <person name="Uehling J."/>
            <person name="Grigoriev I.V."/>
            <person name="Vagvolgyi C."/>
            <person name="Papp T."/>
            <person name="Martin F.M."/>
            <person name="Miettinen O."/>
            <person name="Hibbett D.S."/>
            <person name="Nagy L.G."/>
        </authorList>
    </citation>
    <scope>NUCLEOTIDE SEQUENCE [LARGE SCALE GENOMIC DNA]</scope>
    <source>
        <strain evidence="1 2">FP101781</strain>
    </source>
</reference>